<gene>
    <name evidence="2" type="ORF">LshimejAT787_0405940</name>
</gene>
<feature type="region of interest" description="Disordered" evidence="1">
    <location>
        <begin position="1"/>
        <end position="55"/>
    </location>
</feature>
<dbReference type="EMBL" id="BRPK01000004">
    <property type="protein sequence ID" value="GLB37543.1"/>
    <property type="molecule type" value="Genomic_DNA"/>
</dbReference>
<feature type="compositionally biased region" description="Low complexity" evidence="1">
    <location>
        <begin position="268"/>
        <end position="284"/>
    </location>
</feature>
<feature type="compositionally biased region" description="Low complexity" evidence="1">
    <location>
        <begin position="337"/>
        <end position="367"/>
    </location>
</feature>
<feature type="compositionally biased region" description="Low complexity" evidence="1">
    <location>
        <begin position="428"/>
        <end position="447"/>
    </location>
</feature>
<reference evidence="2" key="1">
    <citation type="submission" date="2022-07" db="EMBL/GenBank/DDBJ databases">
        <title>The genome of Lyophyllum shimeji provides insight into the initial evolution of ectomycorrhizal fungal genome.</title>
        <authorList>
            <person name="Kobayashi Y."/>
            <person name="Shibata T."/>
            <person name="Hirakawa H."/>
            <person name="Shigenobu S."/>
            <person name="Nishiyama T."/>
            <person name="Yamada A."/>
            <person name="Hasebe M."/>
            <person name="Kawaguchi M."/>
        </authorList>
    </citation>
    <scope>NUCLEOTIDE SEQUENCE</scope>
    <source>
        <strain evidence="2">AT787</strain>
    </source>
</reference>
<evidence type="ECO:0000313" key="3">
    <source>
        <dbReference type="Proteomes" id="UP001063166"/>
    </source>
</evidence>
<evidence type="ECO:0000256" key="1">
    <source>
        <dbReference type="SAM" id="MobiDB-lite"/>
    </source>
</evidence>
<feature type="region of interest" description="Disordered" evidence="1">
    <location>
        <begin position="220"/>
        <end position="379"/>
    </location>
</feature>
<feature type="compositionally biased region" description="Basic residues" evidence="1">
    <location>
        <begin position="237"/>
        <end position="251"/>
    </location>
</feature>
<name>A0A9P3PKF6_LYOSH</name>
<feature type="compositionally biased region" description="Acidic residues" evidence="1">
    <location>
        <begin position="224"/>
        <end position="233"/>
    </location>
</feature>
<comment type="caution">
    <text evidence="2">The sequence shown here is derived from an EMBL/GenBank/DDBJ whole genome shotgun (WGS) entry which is preliminary data.</text>
</comment>
<proteinExistence type="predicted"/>
<feature type="compositionally biased region" description="Polar residues" evidence="1">
    <location>
        <begin position="1"/>
        <end position="33"/>
    </location>
</feature>
<feature type="compositionally biased region" description="Basic residues" evidence="1">
    <location>
        <begin position="448"/>
        <end position="458"/>
    </location>
</feature>
<dbReference type="Proteomes" id="UP001063166">
    <property type="component" value="Unassembled WGS sequence"/>
</dbReference>
<organism evidence="2 3">
    <name type="scientific">Lyophyllum shimeji</name>
    <name type="common">Hon-shimeji</name>
    <name type="synonym">Tricholoma shimeji</name>
    <dbReference type="NCBI Taxonomy" id="47721"/>
    <lineage>
        <taxon>Eukaryota</taxon>
        <taxon>Fungi</taxon>
        <taxon>Dikarya</taxon>
        <taxon>Basidiomycota</taxon>
        <taxon>Agaricomycotina</taxon>
        <taxon>Agaricomycetes</taxon>
        <taxon>Agaricomycetidae</taxon>
        <taxon>Agaricales</taxon>
        <taxon>Tricholomatineae</taxon>
        <taxon>Lyophyllaceae</taxon>
        <taxon>Lyophyllum</taxon>
    </lineage>
</organism>
<dbReference type="AlphaFoldDB" id="A0A9P3PKF6"/>
<feature type="compositionally biased region" description="Basic and acidic residues" evidence="1">
    <location>
        <begin position="397"/>
        <end position="406"/>
    </location>
</feature>
<accession>A0A9P3PKF6</accession>
<evidence type="ECO:0000313" key="2">
    <source>
        <dbReference type="EMBL" id="GLB37543.1"/>
    </source>
</evidence>
<keyword evidence="3" id="KW-1185">Reference proteome</keyword>
<feature type="compositionally biased region" description="Basic and acidic residues" evidence="1">
    <location>
        <begin position="413"/>
        <end position="422"/>
    </location>
</feature>
<protein>
    <submittedName>
        <fullName evidence="2">Uncharacterized protein</fullName>
    </submittedName>
</protein>
<dbReference type="OrthoDB" id="2944913at2759"/>
<feature type="region of interest" description="Disordered" evidence="1">
    <location>
        <begin position="394"/>
        <end position="458"/>
    </location>
</feature>
<sequence length="458" mass="49617">MYHNAVASSSRSTTHEPWSPPSGDSSFPTSDLRSTPLQPTTPPPTRVPPHFLAPSPAPCSDLTPSNCSTPVPVWKEIEPGVWSDGTDRVLSAAYPPVRQFIATARRSMSLPVPPSDVVFVIAALEVFYRRNDPVHWMFWSDEKKYETAKVVNRIALRSPQLIRSKVAWNGISEYLFILSGLHGASSLPTDKEWFHVLNPSKAPSPPMNLRKRKVQQVEQADFLDLPEEDNESEVGERRRKRSKVKATRHVKPSTPATAESAKGHSNDAISSQASPASTSTSLPADEPNTPDTSSPCDPARDERPTPSTENSVPVQAKLSRQKPKARQSPDPSTLPRATSPTPITGSITPPSAISHSRNRSTSRASSSQTLVSANERRSVSVLSNITAVEVRTVGDGADDRAIKVDQSESDSEEAGKAEDESRSGMVTRGRANQARAAGAQGKGASRPSKPRAKRRAAK</sequence>